<keyword evidence="6 7" id="KW-0472">Membrane</keyword>
<evidence type="ECO:0000256" key="3">
    <source>
        <dbReference type="ARBA" id="ARBA00022475"/>
    </source>
</evidence>
<feature type="transmembrane region" description="Helical" evidence="7">
    <location>
        <begin position="160"/>
        <end position="181"/>
    </location>
</feature>
<feature type="transmembrane region" description="Helical" evidence="7">
    <location>
        <begin position="299"/>
        <end position="320"/>
    </location>
</feature>
<dbReference type="SUPFAM" id="SSF103473">
    <property type="entry name" value="MFS general substrate transporter"/>
    <property type="match status" value="1"/>
</dbReference>
<proteinExistence type="predicted"/>
<comment type="caution">
    <text evidence="9">The sequence shown here is derived from an EMBL/GenBank/DDBJ whole genome shotgun (WGS) entry which is preliminary data.</text>
</comment>
<sequence>MEKTNKNIVMAGLMIGTFLTAIEGTVVSTAMPKIVSDLQGIQLMNWVFSIYLLVSAVTTPIFGKLTDLFGRKAIFNIGVILFLIGSTLCGLSQSMGQLIFFRAIQGIGAGAIMPVSTTIIGDIYPPKKRASMLGLISMMWGIAGVAGPLVGGFFVDQVSWHWIFFINIPFGLITMLMISLGLKETMEKEKKSIDYLGAATFAVSIFSLLYALQKAGEDRQWLTPGMISLYVIFAVFLGLFILIERKAEDPIIPLELLRKRVIIIANFIALLVSAILMGANVYIPMWVQGILGYSATNSGFVLTPMSLTWIFGSFLCSRLLITRGATFVSIIGTVIIIISSVWFTMLSVTSSQIQFYLITAIEGIGCGLLITLCTVCVQSSVSWKMRGASTASNMFFRNVGQTVGVAVMGTYFNSIVNSSVSSYNHSHNEKLSISQLNELINPQNAVKLTNAIEHSLKEMLVSAIHDIFILVLVLSIIAFIISFFLPRLEPEAEQEKERMAD</sequence>
<dbReference type="Gene3D" id="1.20.1250.20">
    <property type="entry name" value="MFS general substrate transporter like domains"/>
    <property type="match status" value="1"/>
</dbReference>
<reference evidence="9 10" key="1">
    <citation type="submission" date="2021-01" db="EMBL/GenBank/DDBJ databases">
        <title>Genomic Encyclopedia of Type Strains, Phase IV (KMG-IV): sequencing the most valuable type-strain genomes for metagenomic binning, comparative biology and taxonomic classification.</title>
        <authorList>
            <person name="Goeker M."/>
        </authorList>
    </citation>
    <scope>NUCLEOTIDE SEQUENCE [LARGE SCALE GENOMIC DNA]</scope>
    <source>
        <strain evidence="9 10">DSM 28236</strain>
    </source>
</reference>
<keyword evidence="10" id="KW-1185">Reference proteome</keyword>
<feature type="transmembrane region" description="Helical" evidence="7">
    <location>
        <begin position="7"/>
        <end position="31"/>
    </location>
</feature>
<dbReference type="InterPro" id="IPR036259">
    <property type="entry name" value="MFS_trans_sf"/>
</dbReference>
<feature type="transmembrane region" description="Helical" evidence="7">
    <location>
        <begin position="353"/>
        <end position="377"/>
    </location>
</feature>
<comment type="subcellular location">
    <subcellularLocation>
        <location evidence="1">Cell membrane</location>
        <topology evidence="1">Multi-pass membrane protein</topology>
    </subcellularLocation>
</comment>
<feature type="transmembrane region" description="Helical" evidence="7">
    <location>
        <begin position="327"/>
        <end position="347"/>
    </location>
</feature>
<gene>
    <name evidence="9" type="ORF">JOD45_000306</name>
</gene>
<keyword evidence="2" id="KW-0813">Transport</keyword>
<evidence type="ECO:0000256" key="1">
    <source>
        <dbReference type="ARBA" id="ARBA00004651"/>
    </source>
</evidence>
<keyword evidence="3" id="KW-1003">Cell membrane</keyword>
<name>A0ABS2PX26_9BACL</name>
<dbReference type="PANTHER" id="PTHR23501:SF191">
    <property type="entry name" value="VACUOLAR BASIC AMINO ACID TRANSPORTER 4"/>
    <property type="match status" value="1"/>
</dbReference>
<dbReference type="EMBL" id="JAFBER010000001">
    <property type="protein sequence ID" value="MBM7644115.1"/>
    <property type="molecule type" value="Genomic_DNA"/>
</dbReference>
<evidence type="ECO:0000259" key="8">
    <source>
        <dbReference type="PROSITE" id="PS50850"/>
    </source>
</evidence>
<evidence type="ECO:0000256" key="4">
    <source>
        <dbReference type="ARBA" id="ARBA00022692"/>
    </source>
</evidence>
<dbReference type="InterPro" id="IPR020846">
    <property type="entry name" value="MFS_dom"/>
</dbReference>
<dbReference type="CDD" id="cd17502">
    <property type="entry name" value="MFS_Azr1_MDR_like"/>
    <property type="match status" value="1"/>
</dbReference>
<organism evidence="9 10">
    <name type="scientific">Scopulibacillus daqui</name>
    <dbReference type="NCBI Taxonomy" id="1469162"/>
    <lineage>
        <taxon>Bacteria</taxon>
        <taxon>Bacillati</taxon>
        <taxon>Bacillota</taxon>
        <taxon>Bacilli</taxon>
        <taxon>Bacillales</taxon>
        <taxon>Sporolactobacillaceae</taxon>
        <taxon>Scopulibacillus</taxon>
    </lineage>
</organism>
<dbReference type="InterPro" id="IPR011701">
    <property type="entry name" value="MFS"/>
</dbReference>
<feature type="transmembrane region" description="Helical" evidence="7">
    <location>
        <begin position="99"/>
        <end position="120"/>
    </location>
</feature>
<keyword evidence="4 7" id="KW-0812">Transmembrane</keyword>
<dbReference type="PROSITE" id="PS50850">
    <property type="entry name" value="MFS"/>
    <property type="match status" value="1"/>
</dbReference>
<dbReference type="PRINTS" id="PR01036">
    <property type="entry name" value="TCRTETB"/>
</dbReference>
<evidence type="ECO:0000256" key="5">
    <source>
        <dbReference type="ARBA" id="ARBA00022989"/>
    </source>
</evidence>
<dbReference type="PANTHER" id="PTHR23501">
    <property type="entry name" value="MAJOR FACILITATOR SUPERFAMILY"/>
    <property type="match status" value="1"/>
</dbReference>
<dbReference type="InterPro" id="IPR004638">
    <property type="entry name" value="EmrB-like"/>
</dbReference>
<dbReference type="NCBIfam" id="TIGR00711">
    <property type="entry name" value="efflux_EmrB"/>
    <property type="match status" value="1"/>
</dbReference>
<feature type="transmembrane region" description="Helical" evidence="7">
    <location>
        <begin position="467"/>
        <end position="485"/>
    </location>
</feature>
<dbReference type="Proteomes" id="UP000808914">
    <property type="component" value="Unassembled WGS sequence"/>
</dbReference>
<evidence type="ECO:0000256" key="6">
    <source>
        <dbReference type="ARBA" id="ARBA00023136"/>
    </source>
</evidence>
<protein>
    <submittedName>
        <fullName evidence="9">EmrB/QacA subfamily drug resistance transporter</fullName>
    </submittedName>
</protein>
<feature type="transmembrane region" description="Helical" evidence="7">
    <location>
        <begin position="224"/>
        <end position="243"/>
    </location>
</feature>
<evidence type="ECO:0000256" key="7">
    <source>
        <dbReference type="SAM" id="Phobius"/>
    </source>
</evidence>
<evidence type="ECO:0000313" key="10">
    <source>
        <dbReference type="Proteomes" id="UP000808914"/>
    </source>
</evidence>
<dbReference type="Gene3D" id="1.20.1720.10">
    <property type="entry name" value="Multidrug resistance protein D"/>
    <property type="match status" value="1"/>
</dbReference>
<feature type="transmembrane region" description="Helical" evidence="7">
    <location>
        <begin position="193"/>
        <end position="212"/>
    </location>
</feature>
<evidence type="ECO:0000313" key="9">
    <source>
        <dbReference type="EMBL" id="MBM7644115.1"/>
    </source>
</evidence>
<evidence type="ECO:0000256" key="2">
    <source>
        <dbReference type="ARBA" id="ARBA00022448"/>
    </source>
</evidence>
<feature type="transmembrane region" description="Helical" evidence="7">
    <location>
        <begin position="74"/>
        <end position="93"/>
    </location>
</feature>
<feature type="transmembrane region" description="Helical" evidence="7">
    <location>
        <begin position="263"/>
        <end position="287"/>
    </location>
</feature>
<accession>A0ABS2PX26</accession>
<feature type="transmembrane region" description="Helical" evidence="7">
    <location>
        <begin position="132"/>
        <end position="154"/>
    </location>
</feature>
<feature type="transmembrane region" description="Helical" evidence="7">
    <location>
        <begin position="43"/>
        <end position="62"/>
    </location>
</feature>
<feature type="domain" description="Major facilitator superfamily (MFS) profile" evidence="8">
    <location>
        <begin position="9"/>
        <end position="490"/>
    </location>
</feature>
<dbReference type="Pfam" id="PF07690">
    <property type="entry name" value="MFS_1"/>
    <property type="match status" value="1"/>
</dbReference>
<keyword evidence="5 7" id="KW-1133">Transmembrane helix</keyword>